<protein>
    <recommendedName>
        <fullName evidence="3">Lipoprotein</fullName>
    </recommendedName>
</protein>
<organism evidence="1 2">
    <name type="scientific">Urbifossiella limnaea</name>
    <dbReference type="NCBI Taxonomy" id="2528023"/>
    <lineage>
        <taxon>Bacteria</taxon>
        <taxon>Pseudomonadati</taxon>
        <taxon>Planctomycetota</taxon>
        <taxon>Planctomycetia</taxon>
        <taxon>Gemmatales</taxon>
        <taxon>Gemmataceae</taxon>
        <taxon>Urbifossiella</taxon>
    </lineage>
</organism>
<dbReference type="AlphaFoldDB" id="A0A517XKZ4"/>
<dbReference type="EMBL" id="CP036273">
    <property type="protein sequence ID" value="QDU18170.1"/>
    <property type="molecule type" value="Genomic_DNA"/>
</dbReference>
<proteinExistence type="predicted"/>
<evidence type="ECO:0000313" key="1">
    <source>
        <dbReference type="EMBL" id="QDU18170.1"/>
    </source>
</evidence>
<sequence length="54" mass="5621">MKRLIVAFVLAAVCGCGGGDKELPTTTDPDAIKREQERLRGGPGVPAAKQKAAK</sequence>
<dbReference type="PROSITE" id="PS51257">
    <property type="entry name" value="PROKAR_LIPOPROTEIN"/>
    <property type="match status" value="1"/>
</dbReference>
<reference evidence="1 2" key="1">
    <citation type="submission" date="2019-02" db="EMBL/GenBank/DDBJ databases">
        <title>Deep-cultivation of Planctomycetes and their phenomic and genomic characterization uncovers novel biology.</title>
        <authorList>
            <person name="Wiegand S."/>
            <person name="Jogler M."/>
            <person name="Boedeker C."/>
            <person name="Pinto D."/>
            <person name="Vollmers J."/>
            <person name="Rivas-Marin E."/>
            <person name="Kohn T."/>
            <person name="Peeters S.H."/>
            <person name="Heuer A."/>
            <person name="Rast P."/>
            <person name="Oberbeckmann S."/>
            <person name="Bunk B."/>
            <person name="Jeske O."/>
            <person name="Meyerdierks A."/>
            <person name="Storesund J.E."/>
            <person name="Kallscheuer N."/>
            <person name="Luecker S."/>
            <person name="Lage O.M."/>
            <person name="Pohl T."/>
            <person name="Merkel B.J."/>
            <person name="Hornburger P."/>
            <person name="Mueller R.-W."/>
            <person name="Bruemmer F."/>
            <person name="Labrenz M."/>
            <person name="Spormann A.M."/>
            <person name="Op den Camp H."/>
            <person name="Overmann J."/>
            <person name="Amann R."/>
            <person name="Jetten M.S.M."/>
            <person name="Mascher T."/>
            <person name="Medema M.H."/>
            <person name="Devos D.P."/>
            <person name="Kaster A.-K."/>
            <person name="Ovreas L."/>
            <person name="Rohde M."/>
            <person name="Galperin M.Y."/>
            <person name="Jogler C."/>
        </authorList>
    </citation>
    <scope>NUCLEOTIDE SEQUENCE [LARGE SCALE GENOMIC DNA]</scope>
    <source>
        <strain evidence="1 2">ETA_A1</strain>
    </source>
</reference>
<dbReference type="Proteomes" id="UP000319576">
    <property type="component" value="Chromosome"/>
</dbReference>
<dbReference type="KEGG" id="uli:ETAA1_00530"/>
<gene>
    <name evidence="1" type="ORF">ETAA1_00530</name>
</gene>
<evidence type="ECO:0008006" key="3">
    <source>
        <dbReference type="Google" id="ProtNLM"/>
    </source>
</evidence>
<keyword evidence="2" id="KW-1185">Reference proteome</keyword>
<evidence type="ECO:0000313" key="2">
    <source>
        <dbReference type="Proteomes" id="UP000319576"/>
    </source>
</evidence>
<dbReference type="RefSeq" id="WP_202920550.1">
    <property type="nucleotide sequence ID" value="NZ_CP036273.1"/>
</dbReference>
<accession>A0A517XKZ4</accession>
<name>A0A517XKZ4_9BACT</name>